<feature type="region of interest" description="Disordered" evidence="1">
    <location>
        <begin position="48"/>
        <end position="72"/>
    </location>
</feature>
<dbReference type="PANTHER" id="PTHR46826:SF1">
    <property type="entry name" value="TVP38_TMEM64 FAMILY MEMBRANE PROTEIN YDJX"/>
    <property type="match status" value="1"/>
</dbReference>
<dbReference type="OrthoDB" id="166803at2759"/>
<feature type="transmembrane region" description="Helical" evidence="2">
    <location>
        <begin position="247"/>
        <end position="267"/>
    </location>
</feature>
<organism evidence="4 5">
    <name type="scientific">Thalassiosira oceanica</name>
    <name type="common">Marine diatom</name>
    <dbReference type="NCBI Taxonomy" id="159749"/>
    <lineage>
        <taxon>Eukaryota</taxon>
        <taxon>Sar</taxon>
        <taxon>Stramenopiles</taxon>
        <taxon>Ochrophyta</taxon>
        <taxon>Bacillariophyta</taxon>
        <taxon>Coscinodiscophyceae</taxon>
        <taxon>Thalassiosirophycidae</taxon>
        <taxon>Thalassiosirales</taxon>
        <taxon>Thalassiosiraceae</taxon>
        <taxon>Thalassiosira</taxon>
    </lineage>
</organism>
<dbReference type="EMBL" id="AGNL01047011">
    <property type="protein sequence ID" value="EJK47375.1"/>
    <property type="molecule type" value="Genomic_DNA"/>
</dbReference>
<protein>
    <recommendedName>
        <fullName evidence="3">VTT domain-containing protein</fullName>
    </recommendedName>
</protein>
<evidence type="ECO:0000313" key="5">
    <source>
        <dbReference type="Proteomes" id="UP000266841"/>
    </source>
</evidence>
<feature type="transmembrane region" description="Helical" evidence="2">
    <location>
        <begin position="192"/>
        <end position="217"/>
    </location>
</feature>
<proteinExistence type="predicted"/>
<dbReference type="Proteomes" id="UP000266841">
    <property type="component" value="Unassembled WGS sequence"/>
</dbReference>
<feature type="compositionally biased region" description="Basic and acidic residues" evidence="1">
    <location>
        <begin position="48"/>
        <end position="58"/>
    </location>
</feature>
<evidence type="ECO:0000256" key="1">
    <source>
        <dbReference type="SAM" id="MobiDB-lite"/>
    </source>
</evidence>
<keyword evidence="2" id="KW-1133">Transmembrane helix</keyword>
<keyword evidence="5" id="KW-1185">Reference proteome</keyword>
<dbReference type="AlphaFoldDB" id="K0R4C6"/>
<evidence type="ECO:0000259" key="3">
    <source>
        <dbReference type="Pfam" id="PF09335"/>
    </source>
</evidence>
<feature type="transmembrane region" description="Helical" evidence="2">
    <location>
        <begin position="279"/>
        <end position="301"/>
    </location>
</feature>
<dbReference type="InterPro" id="IPR053240">
    <property type="entry name" value="VTT_domain"/>
</dbReference>
<feature type="domain" description="VTT" evidence="3">
    <location>
        <begin position="181"/>
        <end position="298"/>
    </location>
</feature>
<accession>K0R4C6</accession>
<evidence type="ECO:0000256" key="2">
    <source>
        <dbReference type="SAM" id="Phobius"/>
    </source>
</evidence>
<gene>
    <name evidence="4" type="ORF">THAOC_33907</name>
</gene>
<keyword evidence="2" id="KW-0812">Transmembrane</keyword>
<evidence type="ECO:0000313" key="4">
    <source>
        <dbReference type="EMBL" id="EJK47375.1"/>
    </source>
</evidence>
<name>K0R4C6_THAOC</name>
<reference evidence="4 5" key="1">
    <citation type="journal article" date="2012" name="Genome Biol.">
        <title>Genome and low-iron response of an oceanic diatom adapted to chronic iron limitation.</title>
        <authorList>
            <person name="Lommer M."/>
            <person name="Specht M."/>
            <person name="Roy A.S."/>
            <person name="Kraemer L."/>
            <person name="Andreson R."/>
            <person name="Gutowska M.A."/>
            <person name="Wolf J."/>
            <person name="Bergner S.V."/>
            <person name="Schilhabel M.B."/>
            <person name="Klostermeier U.C."/>
            <person name="Beiko R.G."/>
            <person name="Rosenstiel P."/>
            <person name="Hippler M."/>
            <person name="Laroche J."/>
        </authorList>
    </citation>
    <scope>NUCLEOTIDE SEQUENCE [LARGE SCALE GENOMIC DNA]</scope>
    <source>
        <strain evidence="4 5">CCMP1005</strain>
    </source>
</reference>
<keyword evidence="2" id="KW-0472">Membrane</keyword>
<sequence length="347" mass="37024">MGGLLRCTVASICIVGTADSLQTASFARARKTPIRHIGIGPLHLRTKEERGRIDDGEIKVPSSGSESNERGSFFNMPILQSMDELSLDETPKNNSPSINQEGTDDETTRLVIGAGVAIVFAATIALLAKLGDELGLPAVSQFVSDPSGSFDEIISSLDGMDKQRAVLYFGIFYVLAEILAIPAFPLTAASGYLFGAFPGTATCLFSAAIAASVSFVIGKTLLRGYVEDVLDENPKFRSMDRAIEKEGFKLMVLLRLSPLFPFALSNYLYGASSIRFPSYFFGTILGFAPGTFAYVYGGVIGKELTVGGDSAQPWYVYAGGMAVIVGLIKVIGDVATSVIDAMEDDDE</sequence>
<dbReference type="Pfam" id="PF09335">
    <property type="entry name" value="VTT_dom"/>
    <property type="match status" value="1"/>
</dbReference>
<comment type="caution">
    <text evidence="4">The sequence shown here is derived from an EMBL/GenBank/DDBJ whole genome shotgun (WGS) entry which is preliminary data.</text>
</comment>
<feature type="transmembrane region" description="Helical" evidence="2">
    <location>
        <begin position="165"/>
        <end position="186"/>
    </location>
</feature>
<dbReference type="PANTHER" id="PTHR46826">
    <property type="match status" value="1"/>
</dbReference>
<feature type="transmembrane region" description="Helical" evidence="2">
    <location>
        <begin position="313"/>
        <end position="332"/>
    </location>
</feature>
<dbReference type="InterPro" id="IPR032816">
    <property type="entry name" value="VTT_dom"/>
</dbReference>
<dbReference type="eggNOG" id="KOG3140">
    <property type="taxonomic scope" value="Eukaryota"/>
</dbReference>